<dbReference type="Proteomes" id="UP000002281">
    <property type="component" value="Chromosome 6"/>
</dbReference>
<evidence type="ECO:0000256" key="1">
    <source>
        <dbReference type="SAM" id="MobiDB-lite"/>
    </source>
</evidence>
<feature type="compositionally biased region" description="Low complexity" evidence="1">
    <location>
        <begin position="24"/>
        <end position="76"/>
    </location>
</feature>
<feature type="region of interest" description="Disordered" evidence="1">
    <location>
        <begin position="1"/>
        <end position="116"/>
    </location>
</feature>
<dbReference type="VGNC" id="VGNC:52026">
    <property type="gene designation" value="SPATA3"/>
</dbReference>
<gene>
    <name evidence="2 4" type="primary">SPATA3</name>
</gene>
<evidence type="ECO:0000313" key="4">
    <source>
        <dbReference type="VGNC" id="VGNC:52026"/>
    </source>
</evidence>
<dbReference type="AlphaFoldDB" id="A0A5F5PP07"/>
<dbReference type="GeneTree" id="ENSGT00390000003032"/>
<feature type="compositionally biased region" description="Basic residues" evidence="1">
    <location>
        <begin position="1"/>
        <end position="22"/>
    </location>
</feature>
<sequence>MKKGKRKKTETKRHGSTSHHTSHSSESSPQQLSSESSPRQPSSAATLQQPAPGAAPQQQQPVSASAPQPSSESTPAQPAPQAIPAPEVNTSARGPVPQDTDAKASSRSRKTGPLTRAGPHPFCSCAACPSRSACWRRLGLCHSHIFDVLLPRAWPTIPGRELPNLLTFYRWRRWQKQDSEFRKSGGRCRDPVWPGRPTRKLSIHRNSRAPSPRDCCCGSGGPGSCLLHH</sequence>
<dbReference type="Bgee" id="ENSECAG00000006548">
    <property type="expression patterns" value="Expressed in testis and 3 other cell types or tissues"/>
</dbReference>
<name>A0A5F5PP07_HORSE</name>
<organism evidence="2 3">
    <name type="scientific">Equus caballus</name>
    <name type="common">Horse</name>
    <dbReference type="NCBI Taxonomy" id="9796"/>
    <lineage>
        <taxon>Eukaryota</taxon>
        <taxon>Metazoa</taxon>
        <taxon>Chordata</taxon>
        <taxon>Craniata</taxon>
        <taxon>Vertebrata</taxon>
        <taxon>Euteleostomi</taxon>
        <taxon>Mammalia</taxon>
        <taxon>Eutheria</taxon>
        <taxon>Laurasiatheria</taxon>
        <taxon>Perissodactyla</taxon>
        <taxon>Equidae</taxon>
        <taxon>Equus</taxon>
    </lineage>
</organism>
<protein>
    <submittedName>
        <fullName evidence="2">Spermatosis associated 3</fullName>
    </submittedName>
</protein>
<dbReference type="PANTHER" id="PTHR22234">
    <property type="entry name" value="TESTIS SPERMATOCYTE APOPTOSIS-RELATED GENE 1 PROTEIN"/>
    <property type="match status" value="1"/>
</dbReference>
<accession>A0A5F5PP07</accession>
<reference evidence="2" key="2">
    <citation type="submission" date="2025-08" db="UniProtKB">
        <authorList>
            <consortium name="Ensembl"/>
        </authorList>
    </citation>
    <scope>IDENTIFICATION</scope>
    <source>
        <strain evidence="2">Thoroughbred</strain>
    </source>
</reference>
<dbReference type="PANTHER" id="PTHR22234:SF0">
    <property type="entry name" value="SPERMATOGENESIS-ASSOCIATED PROTEIN 3"/>
    <property type="match status" value="1"/>
</dbReference>
<reference evidence="2" key="3">
    <citation type="submission" date="2025-09" db="UniProtKB">
        <authorList>
            <consortium name="Ensembl"/>
        </authorList>
    </citation>
    <scope>IDENTIFICATION</scope>
    <source>
        <strain evidence="2">Thoroughbred</strain>
    </source>
</reference>
<evidence type="ECO:0000313" key="3">
    <source>
        <dbReference type="Proteomes" id="UP000002281"/>
    </source>
</evidence>
<reference evidence="2 3" key="1">
    <citation type="journal article" date="2009" name="Science">
        <title>Genome sequence, comparative analysis, and population genetics of the domestic horse.</title>
        <authorList>
            <consortium name="Broad Institute Genome Sequencing Platform"/>
            <consortium name="Broad Institute Whole Genome Assembly Team"/>
            <person name="Wade C.M."/>
            <person name="Giulotto E."/>
            <person name="Sigurdsson S."/>
            <person name="Zoli M."/>
            <person name="Gnerre S."/>
            <person name="Imsland F."/>
            <person name="Lear T.L."/>
            <person name="Adelson D.L."/>
            <person name="Bailey E."/>
            <person name="Bellone R.R."/>
            <person name="Bloecker H."/>
            <person name="Distl O."/>
            <person name="Edgar R.C."/>
            <person name="Garber M."/>
            <person name="Leeb T."/>
            <person name="Mauceli E."/>
            <person name="MacLeod J.N."/>
            <person name="Penedo M.C.T."/>
            <person name="Raison J.M."/>
            <person name="Sharpe T."/>
            <person name="Vogel J."/>
            <person name="Andersson L."/>
            <person name="Antczak D.F."/>
            <person name="Biagi T."/>
            <person name="Binns M.M."/>
            <person name="Chowdhary B.P."/>
            <person name="Coleman S.J."/>
            <person name="Della Valle G."/>
            <person name="Fryc S."/>
            <person name="Guerin G."/>
            <person name="Hasegawa T."/>
            <person name="Hill E.W."/>
            <person name="Jurka J."/>
            <person name="Kiialainen A."/>
            <person name="Lindgren G."/>
            <person name="Liu J."/>
            <person name="Magnani E."/>
            <person name="Mickelson J.R."/>
            <person name="Murray J."/>
            <person name="Nergadze S.G."/>
            <person name="Onofrio R."/>
            <person name="Pedroni S."/>
            <person name="Piras M.F."/>
            <person name="Raudsepp T."/>
            <person name="Rocchi M."/>
            <person name="Roeed K.H."/>
            <person name="Ryder O.A."/>
            <person name="Searle S."/>
            <person name="Skow L."/>
            <person name="Swinburne J.E."/>
            <person name="Syvaenen A.C."/>
            <person name="Tozaki T."/>
            <person name="Valberg S.J."/>
            <person name="Vaudin M."/>
            <person name="White J.R."/>
            <person name="Zody M.C."/>
            <person name="Lander E.S."/>
            <person name="Lindblad-Toh K."/>
        </authorList>
    </citation>
    <scope>NUCLEOTIDE SEQUENCE [LARGE SCALE GENOMIC DNA]</scope>
    <source>
        <strain evidence="2 3">Thoroughbred</strain>
    </source>
</reference>
<proteinExistence type="predicted"/>
<dbReference type="Ensembl" id="ENSECAT00000075490.2">
    <property type="protein sequence ID" value="ENSECAP00000050410.2"/>
    <property type="gene ID" value="ENSECAG00000006548.4"/>
</dbReference>
<evidence type="ECO:0000313" key="2">
    <source>
        <dbReference type="Ensembl" id="ENSECAP00000050410.2"/>
    </source>
</evidence>
<dbReference type="Pfam" id="PF15662">
    <property type="entry name" value="SPATA3"/>
    <property type="match status" value="2"/>
</dbReference>
<keyword evidence="3" id="KW-1185">Reference proteome</keyword>
<dbReference type="InterPro" id="IPR026717">
    <property type="entry name" value="SPATA3"/>
</dbReference>